<name>A0A975YNA0_9VIBR</name>
<keyword evidence="3" id="KW-0547">Nucleotide-binding</keyword>
<gene>
    <name evidence="3" type="ORF">KNV97_18130</name>
</gene>
<dbReference type="GO" id="GO:0000725">
    <property type="term" value="P:recombinational repair"/>
    <property type="evidence" value="ECO:0007669"/>
    <property type="project" value="TreeGrafter"/>
</dbReference>
<evidence type="ECO:0000256" key="1">
    <source>
        <dbReference type="ARBA" id="ARBA00034923"/>
    </source>
</evidence>
<dbReference type="Gene3D" id="3.40.50.300">
    <property type="entry name" value="P-loop containing nucleotide triphosphate hydrolases"/>
    <property type="match status" value="2"/>
</dbReference>
<dbReference type="AlphaFoldDB" id="A0A975YNA0"/>
<keyword evidence="3" id="KW-0067">ATP-binding</keyword>
<proteinExistence type="predicted"/>
<dbReference type="PANTHER" id="PTHR11070">
    <property type="entry name" value="UVRD / RECB / PCRA DNA HELICASE FAMILY MEMBER"/>
    <property type="match status" value="1"/>
</dbReference>
<reference evidence="3" key="1">
    <citation type="submission" date="2021-06" db="EMBL/GenBank/DDBJ databases">
        <title>Vibrio nov. sp., novel gut bacterium isolated from Yellow Sea oyster.</title>
        <authorList>
            <person name="Muhammad N."/>
            <person name="Nguyen T.H."/>
            <person name="Lee Y.-J."/>
            <person name="Ko J."/>
            <person name="Kim S.-G."/>
        </authorList>
    </citation>
    <scope>NUCLEOTIDE SEQUENCE</scope>
    <source>
        <strain evidence="3">OG9-811</strain>
    </source>
</reference>
<dbReference type="Pfam" id="PF13538">
    <property type="entry name" value="UvrD_C_2"/>
    <property type="match status" value="1"/>
</dbReference>
<dbReference type="InterPro" id="IPR027417">
    <property type="entry name" value="P-loop_NTPase"/>
</dbReference>
<dbReference type="GO" id="GO:0005524">
    <property type="term" value="F:ATP binding"/>
    <property type="evidence" value="ECO:0007669"/>
    <property type="project" value="UniProtKB-KW"/>
</dbReference>
<feature type="domain" description="UvrD-like helicase C-terminal" evidence="2">
    <location>
        <begin position="565"/>
        <end position="612"/>
    </location>
</feature>
<dbReference type="GO" id="GO:0043138">
    <property type="term" value="F:3'-5' DNA helicase activity"/>
    <property type="evidence" value="ECO:0007669"/>
    <property type="project" value="TreeGrafter"/>
</dbReference>
<organism evidence="3 4">
    <name type="scientific">Vibrio ostreae</name>
    <dbReference type="NCBI Taxonomy" id="2841925"/>
    <lineage>
        <taxon>Bacteria</taxon>
        <taxon>Pseudomonadati</taxon>
        <taxon>Pseudomonadota</taxon>
        <taxon>Gammaproteobacteria</taxon>
        <taxon>Vibrionales</taxon>
        <taxon>Vibrionaceae</taxon>
        <taxon>Vibrio</taxon>
    </lineage>
</organism>
<keyword evidence="4" id="KW-1185">Reference proteome</keyword>
<dbReference type="InterPro" id="IPR027785">
    <property type="entry name" value="UvrD-like_helicase_C"/>
</dbReference>
<evidence type="ECO:0000313" key="4">
    <source>
        <dbReference type="Proteomes" id="UP000694232"/>
    </source>
</evidence>
<evidence type="ECO:0000259" key="2">
    <source>
        <dbReference type="Pfam" id="PF13538"/>
    </source>
</evidence>
<dbReference type="GO" id="GO:0003677">
    <property type="term" value="F:DNA binding"/>
    <property type="evidence" value="ECO:0007669"/>
    <property type="project" value="InterPro"/>
</dbReference>
<dbReference type="InterPro" id="IPR000212">
    <property type="entry name" value="DNA_helicase_UvrD/REP"/>
</dbReference>
<accession>A0A975YNA0</accession>
<sequence>MLQINPEGYDFTATPILDDLVKRLNESSLELDGAQLFVDFPLYKGSEDNLIISQLILVSSKYGIWSLHTTDANSYSKGKLTHADDELLEVANNVFARLIRNKRLSSGFNQLKVPFSTLLYAPHFEEEELAAIELKNVHALNFHDVEQMISESEVAIDDNVFLESISTIQGAKGLWKPEDRNLTGFDENSKVAKISQIESQILLFDKDQQEGYIPALSGPQRIRGLAGSGKTVVLAMKAAITLIRAESEQSKILYTFSTKSLYQHVQRLIQRFYREFDDDLSNLDRVAIKHSWGGRTNDGVYWEACNAFNHRFLTYPEAMKYKPHDMDPFEFACKDLLDNVEISPIYDYVFVDEAQDYNKYFLRLCTKLAKNKQATFGADVFQNIFQSQVPTAAQIYDDGTQFIKEKYLNVCYRTPLATLVCAHSVGLGVYGKQVQKIETVEHWKSLGYQVIGKDEGAFQEKEDVHVLRDESHSPTLADQEARNLILMHKAANMDAEVNEVARRIINDVRSEGLSPEDILVMCADDYRCKRYFNRLTDILSEHEIYTNNIHAEKYSISDFRVKGRVTLSTIHKAKGNEAYSVYLMGTDFLSYNLNVRNRNLIFTALTRTKGWICITGVGEIVDGLFGEIETAIGNLPSIKFKYPSALEGQDIEHDLQMAESVSQKDIDSIKQLAAKFGSFEKMQEYLAESEGRKGKK</sequence>
<protein>
    <recommendedName>
        <fullName evidence="1">DNA 3'-5' helicase II</fullName>
    </recommendedName>
</protein>
<dbReference type="PANTHER" id="PTHR11070:SF2">
    <property type="entry name" value="ATP-DEPENDENT DNA HELICASE SRS2"/>
    <property type="match status" value="1"/>
</dbReference>
<dbReference type="SUPFAM" id="SSF52540">
    <property type="entry name" value="P-loop containing nucleoside triphosphate hydrolases"/>
    <property type="match status" value="1"/>
</dbReference>
<dbReference type="KEGG" id="vos:KNV97_18130"/>
<evidence type="ECO:0000313" key="3">
    <source>
        <dbReference type="EMBL" id="QXO17295.1"/>
    </source>
</evidence>
<dbReference type="RefSeq" id="WP_029823999.1">
    <property type="nucleotide sequence ID" value="NZ_CP076643.1"/>
</dbReference>
<dbReference type="EMBL" id="CP076643">
    <property type="protein sequence ID" value="QXO17295.1"/>
    <property type="molecule type" value="Genomic_DNA"/>
</dbReference>
<dbReference type="Proteomes" id="UP000694232">
    <property type="component" value="Chromosome 1"/>
</dbReference>